<dbReference type="SUPFAM" id="SSF161098">
    <property type="entry name" value="MetI-like"/>
    <property type="match status" value="1"/>
</dbReference>
<keyword evidence="3" id="KW-1003">Cell membrane</keyword>
<feature type="transmembrane region" description="Helical" evidence="7">
    <location>
        <begin position="116"/>
        <end position="140"/>
    </location>
</feature>
<sequence>MSLRRRVLRRTAFAVLTVYLVCSLSFLLVAIPGDPNTASVRQAAAMEATGNESERAAYIESQVEAYRAANNLDEPLHQRYVRWLVAITTLNWGEASSVPGSVTDAIGRAAPYTLAYLIPGFLVGATLGVASGAASALAGGRRIGRAVSTTTYLLAGVPNFYLAVVLLALVGTAFGWDATGWQSGPWPAQYWLRMALPAAVTATGTLAAAHRHTRSNALARRNEDYVSFVAATGAGPLATARHLLRPAAVPLLTLLYGDLLAALVVTVYVVEYAIGIPGIGALSYGAIRARDVPLVLGTTFVVVLVGVAGSWVQDVLHAVLDPRVRDDG</sequence>
<evidence type="ECO:0000256" key="6">
    <source>
        <dbReference type="ARBA" id="ARBA00023136"/>
    </source>
</evidence>
<feature type="transmembrane region" description="Helical" evidence="7">
    <location>
        <begin position="294"/>
        <end position="312"/>
    </location>
</feature>
<keyword evidence="2 7" id="KW-0813">Transport</keyword>
<dbReference type="AlphaFoldDB" id="A0A7D5K176"/>
<comment type="similarity">
    <text evidence="7">Belongs to the binding-protein-dependent transport system permease family.</text>
</comment>
<feature type="transmembrane region" description="Helical" evidence="7">
    <location>
        <begin position="188"/>
        <end position="209"/>
    </location>
</feature>
<dbReference type="PANTHER" id="PTHR43163">
    <property type="entry name" value="DIPEPTIDE TRANSPORT SYSTEM PERMEASE PROTEIN DPPB-RELATED"/>
    <property type="match status" value="1"/>
</dbReference>
<evidence type="ECO:0000256" key="7">
    <source>
        <dbReference type="RuleBase" id="RU363032"/>
    </source>
</evidence>
<feature type="transmembrane region" description="Helical" evidence="7">
    <location>
        <begin position="225"/>
        <end position="244"/>
    </location>
</feature>
<keyword evidence="10" id="KW-1185">Reference proteome</keyword>
<evidence type="ECO:0000256" key="5">
    <source>
        <dbReference type="ARBA" id="ARBA00022989"/>
    </source>
</evidence>
<name>A0A7D5K176_9EURY</name>
<gene>
    <name evidence="9" type="ORF">HUG10_08455</name>
</gene>
<keyword evidence="6 7" id="KW-0472">Membrane</keyword>
<dbReference type="GeneID" id="56028858"/>
<dbReference type="Pfam" id="PF00528">
    <property type="entry name" value="BPD_transp_1"/>
    <property type="match status" value="1"/>
</dbReference>
<dbReference type="KEGG" id="halg:HUG10_08455"/>
<dbReference type="Gene3D" id="1.10.3720.10">
    <property type="entry name" value="MetI-like"/>
    <property type="match status" value="1"/>
</dbReference>
<dbReference type="InterPro" id="IPR000515">
    <property type="entry name" value="MetI-like"/>
</dbReference>
<dbReference type="EMBL" id="CP058529">
    <property type="protein sequence ID" value="QLG27581.1"/>
    <property type="molecule type" value="Genomic_DNA"/>
</dbReference>
<dbReference type="GO" id="GO:0055085">
    <property type="term" value="P:transmembrane transport"/>
    <property type="evidence" value="ECO:0007669"/>
    <property type="project" value="InterPro"/>
</dbReference>
<dbReference type="PANTHER" id="PTHR43163:SF7">
    <property type="entry name" value="DIPEPTIDE-TRANSPORT INTEGRAL MEMBRANE PROTEIN ABC TRANSPORTER DPPB-RELATED"/>
    <property type="match status" value="1"/>
</dbReference>
<evidence type="ECO:0000259" key="8">
    <source>
        <dbReference type="PROSITE" id="PS50928"/>
    </source>
</evidence>
<proteinExistence type="inferred from homology"/>
<feature type="transmembrane region" description="Helical" evidence="7">
    <location>
        <begin position="152"/>
        <end position="176"/>
    </location>
</feature>
<feature type="transmembrane region" description="Helical" evidence="7">
    <location>
        <begin position="259"/>
        <end position="282"/>
    </location>
</feature>
<keyword evidence="4 7" id="KW-0812">Transmembrane</keyword>
<evidence type="ECO:0000313" key="10">
    <source>
        <dbReference type="Proteomes" id="UP000509750"/>
    </source>
</evidence>
<comment type="subcellular location">
    <subcellularLocation>
        <location evidence="1 7">Cell membrane</location>
        <topology evidence="1 7">Multi-pass membrane protein</topology>
    </subcellularLocation>
</comment>
<protein>
    <submittedName>
        <fullName evidence="9">ABC transporter permease</fullName>
    </submittedName>
</protein>
<accession>A0A7D5K176</accession>
<dbReference type="PROSITE" id="PS50928">
    <property type="entry name" value="ABC_TM1"/>
    <property type="match status" value="1"/>
</dbReference>
<dbReference type="RefSeq" id="WP_179169156.1">
    <property type="nucleotide sequence ID" value="NZ_CP058529.1"/>
</dbReference>
<reference evidence="9 10" key="1">
    <citation type="submission" date="2020-07" db="EMBL/GenBank/DDBJ databases">
        <title>Gai3-2, isolated from salt lake.</title>
        <authorList>
            <person name="Cui H."/>
            <person name="Shi X."/>
        </authorList>
    </citation>
    <scope>NUCLEOTIDE SEQUENCE [LARGE SCALE GENOMIC DNA]</scope>
    <source>
        <strain evidence="9 10">Gai3-2</strain>
    </source>
</reference>
<evidence type="ECO:0000256" key="2">
    <source>
        <dbReference type="ARBA" id="ARBA00022448"/>
    </source>
</evidence>
<organism evidence="9 10">
    <name type="scientific">Halorarum halophilum</name>
    <dbReference type="NCBI Taxonomy" id="2743090"/>
    <lineage>
        <taxon>Archaea</taxon>
        <taxon>Methanobacteriati</taxon>
        <taxon>Methanobacteriota</taxon>
        <taxon>Stenosarchaea group</taxon>
        <taxon>Halobacteria</taxon>
        <taxon>Halobacteriales</taxon>
        <taxon>Haloferacaceae</taxon>
        <taxon>Halorarum</taxon>
    </lineage>
</organism>
<evidence type="ECO:0000256" key="4">
    <source>
        <dbReference type="ARBA" id="ARBA00022692"/>
    </source>
</evidence>
<feature type="transmembrane region" description="Helical" evidence="7">
    <location>
        <begin position="12"/>
        <end position="31"/>
    </location>
</feature>
<evidence type="ECO:0000313" key="9">
    <source>
        <dbReference type="EMBL" id="QLG27581.1"/>
    </source>
</evidence>
<feature type="domain" description="ABC transmembrane type-1" evidence="8">
    <location>
        <begin position="110"/>
        <end position="313"/>
    </location>
</feature>
<dbReference type="InterPro" id="IPR035906">
    <property type="entry name" value="MetI-like_sf"/>
</dbReference>
<keyword evidence="5 7" id="KW-1133">Transmembrane helix</keyword>
<dbReference type="GO" id="GO:0005886">
    <property type="term" value="C:plasma membrane"/>
    <property type="evidence" value="ECO:0007669"/>
    <property type="project" value="UniProtKB-SubCell"/>
</dbReference>
<dbReference type="OrthoDB" id="44105at2157"/>
<dbReference type="CDD" id="cd06261">
    <property type="entry name" value="TM_PBP2"/>
    <property type="match status" value="1"/>
</dbReference>
<dbReference type="Proteomes" id="UP000509750">
    <property type="component" value="Chromosome"/>
</dbReference>
<evidence type="ECO:0000256" key="3">
    <source>
        <dbReference type="ARBA" id="ARBA00022475"/>
    </source>
</evidence>
<evidence type="ECO:0000256" key="1">
    <source>
        <dbReference type="ARBA" id="ARBA00004651"/>
    </source>
</evidence>